<reference evidence="2" key="1">
    <citation type="submission" date="2014-09" db="EMBL/GenBank/DDBJ databases">
        <authorList>
            <person name="Mudge J."/>
            <person name="Ramaraj T."/>
            <person name="Lindquist I.E."/>
            <person name="Bharti A.K."/>
            <person name="Sundararajan A."/>
            <person name="Cameron C.T."/>
            <person name="Woodward J.E."/>
            <person name="May G.D."/>
            <person name="Brubaker C."/>
            <person name="Broadhvest J."/>
            <person name="Wilkins T.A."/>
        </authorList>
    </citation>
    <scope>NUCLEOTIDE SEQUENCE</scope>
    <source>
        <strain evidence="2">cv. AKA8401</strain>
    </source>
</reference>
<proteinExistence type="predicted"/>
<dbReference type="AlphaFoldDB" id="A0A0B0NWS2"/>
<gene>
    <name evidence="1" type="ORF">F383_02559</name>
</gene>
<name>A0A0B0NWS2_GOSAR</name>
<protein>
    <submittedName>
        <fullName evidence="1">Uncharacterized protein</fullName>
    </submittedName>
</protein>
<keyword evidence="2" id="KW-1185">Reference proteome</keyword>
<dbReference type="Proteomes" id="UP000032142">
    <property type="component" value="Unassembled WGS sequence"/>
</dbReference>
<evidence type="ECO:0000313" key="1">
    <source>
        <dbReference type="EMBL" id="KHG15551.1"/>
    </source>
</evidence>
<evidence type="ECO:0000313" key="2">
    <source>
        <dbReference type="Proteomes" id="UP000032142"/>
    </source>
</evidence>
<accession>A0A0B0NWS2</accession>
<dbReference type="EMBL" id="KN404047">
    <property type="protein sequence ID" value="KHG15551.1"/>
    <property type="molecule type" value="Genomic_DNA"/>
</dbReference>
<sequence length="44" mass="4915">MGETLLELYSFIGMVSTSDHLAASITHSPTKDNSFLSSYLWIHL</sequence>
<organism evidence="1 2">
    <name type="scientific">Gossypium arboreum</name>
    <name type="common">Tree cotton</name>
    <name type="synonym">Gossypium nanking</name>
    <dbReference type="NCBI Taxonomy" id="29729"/>
    <lineage>
        <taxon>Eukaryota</taxon>
        <taxon>Viridiplantae</taxon>
        <taxon>Streptophyta</taxon>
        <taxon>Embryophyta</taxon>
        <taxon>Tracheophyta</taxon>
        <taxon>Spermatophyta</taxon>
        <taxon>Magnoliopsida</taxon>
        <taxon>eudicotyledons</taxon>
        <taxon>Gunneridae</taxon>
        <taxon>Pentapetalae</taxon>
        <taxon>rosids</taxon>
        <taxon>malvids</taxon>
        <taxon>Malvales</taxon>
        <taxon>Malvaceae</taxon>
        <taxon>Malvoideae</taxon>
        <taxon>Gossypium</taxon>
    </lineage>
</organism>